<name>A0ABS2RHU7_9ACTN</name>
<organism evidence="1 2">
    <name type="scientific">Microlunatus panaciterrae</name>
    <dbReference type="NCBI Taxonomy" id="400768"/>
    <lineage>
        <taxon>Bacteria</taxon>
        <taxon>Bacillati</taxon>
        <taxon>Actinomycetota</taxon>
        <taxon>Actinomycetes</taxon>
        <taxon>Propionibacteriales</taxon>
        <taxon>Propionibacteriaceae</taxon>
        <taxon>Microlunatus</taxon>
    </lineage>
</organism>
<evidence type="ECO:0000313" key="1">
    <source>
        <dbReference type="EMBL" id="MBM7797524.1"/>
    </source>
</evidence>
<evidence type="ECO:0008006" key="3">
    <source>
        <dbReference type="Google" id="ProtNLM"/>
    </source>
</evidence>
<gene>
    <name evidence="1" type="ORF">JOE57_000445</name>
</gene>
<keyword evidence="2" id="KW-1185">Reference proteome</keyword>
<evidence type="ECO:0000313" key="2">
    <source>
        <dbReference type="Proteomes" id="UP000704762"/>
    </source>
</evidence>
<dbReference type="Proteomes" id="UP000704762">
    <property type="component" value="Unassembled WGS sequence"/>
</dbReference>
<proteinExistence type="predicted"/>
<reference evidence="1 2" key="1">
    <citation type="submission" date="2021-01" db="EMBL/GenBank/DDBJ databases">
        <title>Sequencing the genomes of 1000 actinobacteria strains.</title>
        <authorList>
            <person name="Klenk H.-P."/>
        </authorList>
    </citation>
    <scope>NUCLEOTIDE SEQUENCE [LARGE SCALE GENOMIC DNA]</scope>
    <source>
        <strain evidence="1 2">DSM 18662</strain>
    </source>
</reference>
<accession>A0ABS2RHU7</accession>
<dbReference type="InterPro" id="IPR021456">
    <property type="entry name" value="DUF3107"/>
</dbReference>
<protein>
    <recommendedName>
        <fullName evidence="3">ATP-binding protein</fullName>
    </recommendedName>
</protein>
<dbReference type="EMBL" id="JAFBCF010000001">
    <property type="protein sequence ID" value="MBM7797524.1"/>
    <property type="molecule type" value="Genomic_DNA"/>
</dbReference>
<dbReference type="RefSeq" id="WP_239578815.1">
    <property type="nucleotide sequence ID" value="NZ_BAAAQP010000011.1"/>
</dbReference>
<comment type="caution">
    <text evidence="1">The sequence shown here is derived from an EMBL/GenBank/DDBJ whole genome shotgun (WGS) entry which is preliminary data.</text>
</comment>
<dbReference type="Pfam" id="PF11305">
    <property type="entry name" value="DUF3107"/>
    <property type="match status" value="1"/>
</dbReference>
<sequence>MQEEHVEIKVGIQHVNREIVLETSSTADDIEKALAKALASDGLLTLSDDRGRKVVVPAASIGYLDLGEENARRVGFSGI</sequence>